<keyword evidence="3" id="KW-1185">Reference proteome</keyword>
<protein>
    <submittedName>
        <fullName evidence="2">DUF302 domain-containing protein</fullName>
    </submittedName>
</protein>
<dbReference type="PANTHER" id="PTHR38342">
    <property type="entry name" value="SLR5037 PROTEIN"/>
    <property type="match status" value="1"/>
</dbReference>
<comment type="caution">
    <text evidence="2">The sequence shown here is derived from an EMBL/GenBank/DDBJ whole genome shotgun (WGS) entry which is preliminary data.</text>
</comment>
<dbReference type="PIRSF" id="PIRSF021774">
    <property type="entry name" value="UCP021774"/>
    <property type="match status" value="1"/>
</dbReference>
<sequence length="139" mass="14104">MTYANTISLSRPFAETVGLVKESLGAQGFGILTEIDVSATFTAKLGAEAGESVGDYLILGACNPPLAQRAIAADPDMGVLLPCNVVVRRGRGSSETLVQAIDPATMVQLSGRPGMQAIADEVGARLGAALAAVEAAEGC</sequence>
<dbReference type="Gene3D" id="3.30.310.70">
    <property type="entry name" value="TT1751-like domain"/>
    <property type="match status" value="1"/>
</dbReference>
<dbReference type="Pfam" id="PF03625">
    <property type="entry name" value="DUF302"/>
    <property type="match status" value="1"/>
</dbReference>
<name>A0A4R8UKX8_9MICO</name>
<dbReference type="InterPro" id="IPR016796">
    <property type="entry name" value="UCP021774"/>
</dbReference>
<evidence type="ECO:0000313" key="2">
    <source>
        <dbReference type="EMBL" id="TFB56684.1"/>
    </source>
</evidence>
<dbReference type="PANTHER" id="PTHR38342:SF1">
    <property type="entry name" value="SLR5037 PROTEIN"/>
    <property type="match status" value="1"/>
</dbReference>
<accession>A0A4R8UKX8</accession>
<evidence type="ECO:0000313" key="3">
    <source>
        <dbReference type="Proteomes" id="UP000297866"/>
    </source>
</evidence>
<organism evidence="2 3">
    <name type="scientific">Cryobacterium tagatosivorans</name>
    <dbReference type="NCBI Taxonomy" id="1259199"/>
    <lineage>
        <taxon>Bacteria</taxon>
        <taxon>Bacillati</taxon>
        <taxon>Actinomycetota</taxon>
        <taxon>Actinomycetes</taxon>
        <taxon>Micrococcales</taxon>
        <taxon>Microbacteriaceae</taxon>
        <taxon>Cryobacterium</taxon>
    </lineage>
</organism>
<dbReference type="AlphaFoldDB" id="A0A4R8UKX8"/>
<dbReference type="Proteomes" id="UP000297866">
    <property type="component" value="Unassembled WGS sequence"/>
</dbReference>
<dbReference type="CDD" id="cd14797">
    <property type="entry name" value="DUF302"/>
    <property type="match status" value="1"/>
</dbReference>
<dbReference type="InterPro" id="IPR035923">
    <property type="entry name" value="TT1751-like_sf"/>
</dbReference>
<dbReference type="RefSeq" id="WP_134486598.1">
    <property type="nucleotide sequence ID" value="NZ_SOEZ01000006.1"/>
</dbReference>
<proteinExistence type="predicted"/>
<dbReference type="SUPFAM" id="SSF103247">
    <property type="entry name" value="TT1751-like"/>
    <property type="match status" value="1"/>
</dbReference>
<dbReference type="InterPro" id="IPR005180">
    <property type="entry name" value="DUF302"/>
</dbReference>
<gene>
    <name evidence="2" type="ORF">E3O23_00225</name>
</gene>
<dbReference type="OrthoDB" id="9791067at2"/>
<evidence type="ECO:0000259" key="1">
    <source>
        <dbReference type="Pfam" id="PF03625"/>
    </source>
</evidence>
<reference evidence="2 3" key="1">
    <citation type="submission" date="2019-03" db="EMBL/GenBank/DDBJ databases">
        <title>Genomics of glacier-inhabiting Cryobacterium strains.</title>
        <authorList>
            <person name="Liu Q."/>
            <person name="Xin Y.-H."/>
        </authorList>
    </citation>
    <scope>NUCLEOTIDE SEQUENCE [LARGE SCALE GENOMIC DNA]</scope>
    <source>
        <strain evidence="2 3">Sr47</strain>
    </source>
</reference>
<dbReference type="EMBL" id="SOEZ01000006">
    <property type="protein sequence ID" value="TFB56684.1"/>
    <property type="molecule type" value="Genomic_DNA"/>
</dbReference>
<feature type="domain" description="DUF302" evidence="1">
    <location>
        <begin position="35"/>
        <end position="103"/>
    </location>
</feature>